<proteinExistence type="inferred from homology"/>
<dbReference type="InterPro" id="IPR050081">
    <property type="entry name" value="Ile-tRNA_ligase"/>
</dbReference>
<evidence type="ECO:0000259" key="15">
    <source>
        <dbReference type="Pfam" id="PF06827"/>
    </source>
</evidence>
<dbReference type="RefSeq" id="WP_003320600.1">
    <property type="nucleotide sequence ID" value="NZ_ALPT02000022.1"/>
</dbReference>
<name>A0A094WJ26_ALKAL</name>
<feature type="region of interest" description="Disordered" evidence="13">
    <location>
        <begin position="13"/>
        <end position="35"/>
    </location>
</feature>
<feature type="binding site" evidence="12">
    <location>
        <position position="912"/>
    </location>
    <ligand>
        <name>Zn(2+)</name>
        <dbReference type="ChEBI" id="CHEBI:29105"/>
    </ligand>
</feature>
<evidence type="ECO:0000256" key="7">
    <source>
        <dbReference type="ARBA" id="ARBA00022840"/>
    </source>
</evidence>
<feature type="domain" description="Methionyl/Valyl/Leucyl/Isoleucyl-tRNA synthetase anticodon-binding" evidence="16">
    <location>
        <begin position="681"/>
        <end position="829"/>
    </location>
</feature>
<dbReference type="AlphaFoldDB" id="A0A094WJ26"/>
<dbReference type="Gene3D" id="3.90.740.10">
    <property type="entry name" value="Valyl/Leucyl/Isoleucyl-tRNA synthetase, editing domain"/>
    <property type="match status" value="1"/>
</dbReference>
<dbReference type="EMBL" id="ALPT02000022">
    <property type="protein sequence ID" value="KGA97764.1"/>
    <property type="molecule type" value="Genomic_DNA"/>
</dbReference>
<evidence type="ECO:0000256" key="1">
    <source>
        <dbReference type="ARBA" id="ARBA00004496"/>
    </source>
</evidence>
<evidence type="ECO:0000256" key="12">
    <source>
        <dbReference type="HAMAP-Rule" id="MF_02002"/>
    </source>
</evidence>
<dbReference type="InterPro" id="IPR013155">
    <property type="entry name" value="M/V/L/I-tRNA-synth_anticd-bd"/>
</dbReference>
<organism evidence="17 19">
    <name type="scientific">Alkalihalobacillus alcalophilus ATCC 27647 = CGMCC 1.3604</name>
    <dbReference type="NCBI Taxonomy" id="1218173"/>
    <lineage>
        <taxon>Bacteria</taxon>
        <taxon>Bacillati</taxon>
        <taxon>Bacillota</taxon>
        <taxon>Bacilli</taxon>
        <taxon>Bacillales</taxon>
        <taxon>Bacillaceae</taxon>
        <taxon>Alkalihalobacillus</taxon>
    </lineage>
</organism>
<dbReference type="PANTHER" id="PTHR42765">
    <property type="entry name" value="SOLEUCYL-TRNA SYNTHETASE"/>
    <property type="match status" value="1"/>
</dbReference>
<dbReference type="PANTHER" id="PTHR42765:SF1">
    <property type="entry name" value="ISOLEUCINE--TRNA LIGASE, MITOCHONDRIAL"/>
    <property type="match status" value="1"/>
</dbReference>
<dbReference type="GO" id="GO:0005524">
    <property type="term" value="F:ATP binding"/>
    <property type="evidence" value="ECO:0007669"/>
    <property type="project" value="UniProtKB-UniRule"/>
</dbReference>
<comment type="caution">
    <text evidence="17">The sequence shown here is derived from an EMBL/GenBank/DDBJ whole genome shotgun (WGS) entry which is preliminary data.</text>
</comment>
<dbReference type="Gene3D" id="1.10.730.20">
    <property type="match status" value="1"/>
</dbReference>
<keyword evidence="12" id="KW-0862">Zinc</keyword>
<dbReference type="EMBL" id="JALP01000251">
    <property type="protein sequence ID" value="THG89250.1"/>
    <property type="molecule type" value="Genomic_DNA"/>
</dbReference>
<feature type="domain" description="Aminoacyl-tRNA synthetase class Ia" evidence="14">
    <location>
        <begin position="28"/>
        <end position="634"/>
    </location>
</feature>
<keyword evidence="4 12" id="KW-0963">Cytoplasm</keyword>
<dbReference type="HAMAP" id="MF_02002">
    <property type="entry name" value="Ile_tRNA_synth_type1"/>
    <property type="match status" value="1"/>
</dbReference>
<feature type="short sequence motif" description="'HIGH' region" evidence="12">
    <location>
        <begin position="58"/>
        <end position="68"/>
    </location>
</feature>
<dbReference type="SUPFAM" id="SSF47323">
    <property type="entry name" value="Anticodon-binding domain of a subclass of class I aminoacyl-tRNA synthetases"/>
    <property type="match status" value="1"/>
</dbReference>
<dbReference type="Gene3D" id="1.10.10.830">
    <property type="entry name" value="Ile-tRNA synthetase CP2 domain-like"/>
    <property type="match status" value="1"/>
</dbReference>
<dbReference type="NCBIfam" id="TIGR00392">
    <property type="entry name" value="ileS"/>
    <property type="match status" value="1"/>
</dbReference>
<protein>
    <recommendedName>
        <fullName evidence="12">Isoleucine--tRNA ligase</fullName>
        <ecNumber evidence="12">6.1.1.5</ecNumber>
    </recommendedName>
    <alternativeName>
        <fullName evidence="12">Isoleucyl-tRNA synthetase</fullName>
        <shortName evidence="12">IleRS</shortName>
    </alternativeName>
</protein>
<feature type="binding site" evidence="12">
    <location>
        <position position="892"/>
    </location>
    <ligand>
        <name>Zn(2+)</name>
        <dbReference type="ChEBI" id="CHEBI:29105"/>
    </ligand>
</feature>
<dbReference type="InterPro" id="IPR010663">
    <property type="entry name" value="Znf_FPG/IleRS"/>
</dbReference>
<dbReference type="Proteomes" id="UP000002754">
    <property type="component" value="Unassembled WGS sequence"/>
</dbReference>
<comment type="domain">
    <text evidence="12">IleRS has two distinct active sites: one for aminoacylation and one for editing. The misactivated valine is translocated from the active site to the editing site, which sterically excludes the correctly activated isoleucine. The single editing site contains two valyl binding pockets, one specific for each substrate (Val-AMP or Val-tRNA(Ile)).</text>
</comment>
<dbReference type="CDD" id="cd07960">
    <property type="entry name" value="Anticodon_Ia_Ile_BEm"/>
    <property type="match status" value="1"/>
</dbReference>
<reference evidence="17 19" key="1">
    <citation type="journal article" date="2014" name="Genome Announc.">
        <title>Draft Genome Sequence of Bacillus alcalophilus AV1934, a Classic Alkaliphile Isolated from Human Feces in 1934.</title>
        <authorList>
            <person name="Attie O."/>
            <person name="Jayaprakash A."/>
            <person name="Shah H."/>
            <person name="Paulsen I.T."/>
            <person name="Morino M."/>
            <person name="Takahashi Y."/>
            <person name="Narumi I."/>
            <person name="Sachidanandam R."/>
            <person name="Satoh K."/>
            <person name="Ito M."/>
            <person name="Krulwich T.A."/>
        </authorList>
    </citation>
    <scope>NUCLEOTIDE SEQUENCE [LARGE SCALE GENOMIC DNA]</scope>
    <source>
        <strain evidence="17 19">AV1934</strain>
    </source>
</reference>
<dbReference type="InterPro" id="IPR023585">
    <property type="entry name" value="Ile-tRNA-ligase_type1"/>
</dbReference>
<dbReference type="Pfam" id="PF08264">
    <property type="entry name" value="Anticodon_1"/>
    <property type="match status" value="1"/>
</dbReference>
<dbReference type="STRING" id="1218173.BALCAV_0208485"/>
<dbReference type="GO" id="GO:0004822">
    <property type="term" value="F:isoleucine-tRNA ligase activity"/>
    <property type="evidence" value="ECO:0007669"/>
    <property type="project" value="UniProtKB-UniRule"/>
</dbReference>
<dbReference type="EC" id="6.1.1.5" evidence="12"/>
<accession>A0A094WJ26</accession>
<dbReference type="FunFam" id="1.10.10.830:FF:000001">
    <property type="entry name" value="Isoleucine--tRNA ligase"/>
    <property type="match status" value="1"/>
</dbReference>
<comment type="subcellular location">
    <subcellularLocation>
        <location evidence="1 12">Cytoplasm</location>
    </subcellularLocation>
</comment>
<keyword evidence="8 12" id="KW-0648">Protein biosynthesis</keyword>
<comment type="cofactor">
    <cofactor evidence="12">
        <name>Zn(2+)</name>
        <dbReference type="ChEBI" id="CHEBI:29105"/>
    </cofactor>
    <text evidence="12">Binds 1 zinc ion per subunit.</text>
</comment>
<dbReference type="GO" id="GO:0002161">
    <property type="term" value="F:aminoacyl-tRNA deacylase activity"/>
    <property type="evidence" value="ECO:0007669"/>
    <property type="project" value="InterPro"/>
</dbReference>
<dbReference type="Pfam" id="PF06827">
    <property type="entry name" value="zf-FPG_IleRS"/>
    <property type="match status" value="1"/>
</dbReference>
<dbReference type="CDD" id="cd00818">
    <property type="entry name" value="IleRS_core"/>
    <property type="match status" value="1"/>
</dbReference>
<keyword evidence="7 12" id="KW-0067">ATP-binding</keyword>
<dbReference type="PRINTS" id="PR00984">
    <property type="entry name" value="TRNASYNTHILE"/>
</dbReference>
<dbReference type="Pfam" id="PF00133">
    <property type="entry name" value="tRNA-synt_1"/>
    <property type="match status" value="1"/>
</dbReference>
<keyword evidence="9 12" id="KW-0030">Aminoacyl-tRNA synthetase</keyword>
<dbReference type="InterPro" id="IPR014729">
    <property type="entry name" value="Rossmann-like_a/b/a_fold"/>
</dbReference>
<feature type="binding site" evidence="12">
    <location>
        <position position="909"/>
    </location>
    <ligand>
        <name>Zn(2+)</name>
        <dbReference type="ChEBI" id="CHEBI:29105"/>
    </ligand>
</feature>
<dbReference type="SUPFAM" id="SSF52374">
    <property type="entry name" value="Nucleotidylyl transferase"/>
    <property type="match status" value="1"/>
</dbReference>
<feature type="compositionally biased region" description="Basic and acidic residues" evidence="13">
    <location>
        <begin position="25"/>
        <end position="35"/>
    </location>
</feature>
<dbReference type="InterPro" id="IPR001412">
    <property type="entry name" value="aa-tRNA-synth_I_CS"/>
</dbReference>
<dbReference type="SUPFAM" id="SSF50677">
    <property type="entry name" value="ValRS/IleRS/LeuRS editing domain"/>
    <property type="match status" value="1"/>
</dbReference>
<dbReference type="eggNOG" id="COG0060">
    <property type="taxonomic scope" value="Bacteria"/>
</dbReference>
<keyword evidence="12" id="KW-0479">Metal-binding</keyword>
<sequence>MVEYKKTLLMPKTNFPMRGNLPQNEPKRQEKWSSEDIYQKVQERTKGKPLFILHDGPPYANGDIHMGHALNKILKDMIVRYKSMSGFHAPYVPGWDTHGLPIETALTKSGKVKRKEMSVAAFRKLCEEYALKQVDRQREQFLRLGVRGDWWNPYITLDKAYEAQQIKVFGDMAKKGYIYKGKKPVYWSPSSESALAEAEIEYHDKRSPSIYVAFDVVDGKKALEGDEKFIIWTTTPWTIPANLAISVHPDLEYSVVLVENNKYVVASGLLETLVKELDWATHEVLKTVKGSELEFVLTQHPIYERTSVVILGEHVTLDAGTGCVHTAPGHGEDDYLVGQKYGLDVLCPVDDKGYLTDEAPGFEGLFYDAANKPIGEKLEEVGALLKLSFITHSYAHDWRTKKPVIYRATAQWFASIENFRSELLKAIEEVEWIPKWGETRLFNMVRDRGDWCISRQRAWGVPIPVFYGENGEPIITDETIDHVSALFREHGSNIWFEWETEQLLPEGFTSEHSPNGTFTREMDIMDVWFDSGSSHQAVLEEREELQRPADLYLEGSDQYRGWFNSSLSTGVAVTGKTPYKAILSHGFALDGQGRKMSKSIGNTVIPNDVMKQLGADILRLWVASVDYQADVRVSDEILKQVSESYRKIRNTFRFLLGNLHDFNPTTDQVADEQLDGVNLFMLVKLNEVVEKVKTAYEEYNFSGVYHILHNFCTIELSSFYMDLAKDTLYIEHSDHPARRAIQTVMYETVVKLSKLISPILPHTADEVWENIPNVDVESVQLTDMPEARTFGEVEQLKATWNQFMDIRSDVLKALEQARNEKTIGKSLAAALTIYASGEKYELLNGISGLEKLFIVSKVELVNGVAEASEKAVPFEDLAVFVTAAEGETCERCWTVSTTVGEEADHPGLCTSCAKTVKNHYVDVE</sequence>
<keyword evidence="6 12" id="KW-0547">Nucleotide-binding</keyword>
<reference evidence="18 20" key="2">
    <citation type="submission" date="2014-01" db="EMBL/GenBank/DDBJ databases">
        <title>Draft genome sequencing of Bacillus alcalophilus CGMCC 1.3604.</title>
        <authorList>
            <person name="Yang J."/>
            <person name="Diao L."/>
            <person name="Yang S."/>
        </authorList>
    </citation>
    <scope>NUCLEOTIDE SEQUENCE [LARGE SCALE GENOMIC DNA]</scope>
    <source>
        <strain evidence="18 20">CGMCC 1.3604</strain>
    </source>
</reference>
<evidence type="ECO:0000256" key="2">
    <source>
        <dbReference type="ARBA" id="ARBA00006887"/>
    </source>
</evidence>
<evidence type="ECO:0000256" key="6">
    <source>
        <dbReference type="ARBA" id="ARBA00022741"/>
    </source>
</evidence>
<evidence type="ECO:0000256" key="5">
    <source>
        <dbReference type="ARBA" id="ARBA00022598"/>
    </source>
</evidence>
<feature type="binding site" evidence="12">
    <location>
        <position position="598"/>
    </location>
    <ligand>
        <name>ATP</name>
        <dbReference type="ChEBI" id="CHEBI:30616"/>
    </ligand>
</feature>
<dbReference type="InterPro" id="IPR002300">
    <property type="entry name" value="aa-tRNA-synth_Ia"/>
</dbReference>
<evidence type="ECO:0000259" key="14">
    <source>
        <dbReference type="Pfam" id="PF00133"/>
    </source>
</evidence>
<evidence type="ECO:0000313" key="17">
    <source>
        <dbReference type="EMBL" id="KGA97764.1"/>
    </source>
</evidence>
<dbReference type="InterPro" id="IPR002301">
    <property type="entry name" value="Ile-tRNA-ligase"/>
</dbReference>
<keyword evidence="19" id="KW-1185">Reference proteome</keyword>
<comment type="catalytic activity">
    <reaction evidence="11 12">
        <text>tRNA(Ile) + L-isoleucine + ATP = L-isoleucyl-tRNA(Ile) + AMP + diphosphate</text>
        <dbReference type="Rhea" id="RHEA:11060"/>
        <dbReference type="Rhea" id="RHEA-COMP:9666"/>
        <dbReference type="Rhea" id="RHEA-COMP:9695"/>
        <dbReference type="ChEBI" id="CHEBI:30616"/>
        <dbReference type="ChEBI" id="CHEBI:33019"/>
        <dbReference type="ChEBI" id="CHEBI:58045"/>
        <dbReference type="ChEBI" id="CHEBI:78442"/>
        <dbReference type="ChEBI" id="CHEBI:78528"/>
        <dbReference type="ChEBI" id="CHEBI:456215"/>
        <dbReference type="EC" id="6.1.1.5"/>
    </reaction>
</comment>
<evidence type="ECO:0000256" key="4">
    <source>
        <dbReference type="ARBA" id="ARBA00022490"/>
    </source>
</evidence>
<gene>
    <name evidence="12 17" type="primary">ileS</name>
    <name evidence="18" type="ORF">AJ85_18840</name>
    <name evidence="17" type="ORF">BALCAV_0208485</name>
</gene>
<dbReference type="GO" id="GO:0008270">
    <property type="term" value="F:zinc ion binding"/>
    <property type="evidence" value="ECO:0007669"/>
    <property type="project" value="UniProtKB-UniRule"/>
</dbReference>
<keyword evidence="5 12" id="KW-0436">Ligase</keyword>
<evidence type="ECO:0000313" key="19">
    <source>
        <dbReference type="Proteomes" id="UP000002754"/>
    </source>
</evidence>
<evidence type="ECO:0000256" key="13">
    <source>
        <dbReference type="SAM" id="MobiDB-lite"/>
    </source>
</evidence>
<dbReference type="InterPro" id="IPR009008">
    <property type="entry name" value="Val/Leu/Ile-tRNA-synth_edit"/>
</dbReference>
<dbReference type="FunFam" id="1.10.730.20:FF:000001">
    <property type="entry name" value="Isoleucine--tRNA ligase"/>
    <property type="match status" value="1"/>
</dbReference>
<evidence type="ECO:0000256" key="11">
    <source>
        <dbReference type="ARBA" id="ARBA00048359"/>
    </source>
</evidence>
<feature type="binding site" evidence="12">
    <location>
        <position position="889"/>
    </location>
    <ligand>
        <name>Zn(2+)</name>
        <dbReference type="ChEBI" id="CHEBI:29105"/>
    </ligand>
</feature>
<evidence type="ECO:0000313" key="20">
    <source>
        <dbReference type="Proteomes" id="UP000297014"/>
    </source>
</evidence>
<dbReference type="InterPro" id="IPR009080">
    <property type="entry name" value="tRNAsynth_Ia_anticodon-bd"/>
</dbReference>
<dbReference type="GO" id="GO:0000049">
    <property type="term" value="F:tRNA binding"/>
    <property type="evidence" value="ECO:0007669"/>
    <property type="project" value="InterPro"/>
</dbReference>
<dbReference type="GO" id="GO:0005829">
    <property type="term" value="C:cytosol"/>
    <property type="evidence" value="ECO:0007669"/>
    <property type="project" value="TreeGrafter"/>
</dbReference>
<evidence type="ECO:0000256" key="9">
    <source>
        <dbReference type="ARBA" id="ARBA00023146"/>
    </source>
</evidence>
<dbReference type="OrthoDB" id="9810365at2"/>
<dbReference type="FunFam" id="3.90.740.10:FF:000006">
    <property type="entry name" value="Isoleucine--tRNA ligase"/>
    <property type="match status" value="1"/>
</dbReference>
<dbReference type="PROSITE" id="PS00178">
    <property type="entry name" value="AA_TRNA_LIGASE_I"/>
    <property type="match status" value="1"/>
</dbReference>
<feature type="short sequence motif" description="'KMSKS' region" evidence="12">
    <location>
        <begin position="595"/>
        <end position="599"/>
    </location>
</feature>
<dbReference type="Proteomes" id="UP000297014">
    <property type="component" value="Unassembled WGS sequence"/>
</dbReference>
<evidence type="ECO:0000259" key="16">
    <source>
        <dbReference type="Pfam" id="PF08264"/>
    </source>
</evidence>
<dbReference type="InterPro" id="IPR033708">
    <property type="entry name" value="Anticodon_Ile_BEm"/>
</dbReference>
<evidence type="ECO:0000256" key="8">
    <source>
        <dbReference type="ARBA" id="ARBA00022917"/>
    </source>
</evidence>
<feature type="binding site" evidence="12">
    <location>
        <position position="554"/>
    </location>
    <ligand>
        <name>L-isoleucyl-5'-AMP</name>
        <dbReference type="ChEBI" id="CHEBI:178002"/>
    </ligand>
</feature>
<evidence type="ECO:0000256" key="10">
    <source>
        <dbReference type="ARBA" id="ARBA00025217"/>
    </source>
</evidence>
<feature type="domain" description="Zinc finger FPG/IleRS-type" evidence="15">
    <location>
        <begin position="886"/>
        <end position="914"/>
    </location>
</feature>
<evidence type="ECO:0000313" key="18">
    <source>
        <dbReference type="EMBL" id="THG89250.1"/>
    </source>
</evidence>
<dbReference type="FunFam" id="3.40.50.620:FF:000152">
    <property type="entry name" value="Isoleucine--tRNA ligase"/>
    <property type="match status" value="1"/>
</dbReference>
<dbReference type="Gene3D" id="3.40.50.620">
    <property type="entry name" value="HUPs"/>
    <property type="match status" value="2"/>
</dbReference>
<comment type="function">
    <text evidence="10 12">Catalyzes the attachment of isoleucine to tRNA(Ile). As IleRS can inadvertently accommodate and process structurally similar amino acids such as valine, to avoid such errors it has two additional distinct tRNA(Ile)-dependent editing activities. One activity is designated as 'pretransfer' editing and involves the hydrolysis of activated Val-AMP. The other activity is designated 'posttransfer' editing and involves deacylation of mischarged Val-tRNA(Ile).</text>
</comment>
<dbReference type="GO" id="GO:0006428">
    <property type="term" value="P:isoleucyl-tRNA aminoacylation"/>
    <property type="evidence" value="ECO:0007669"/>
    <property type="project" value="UniProtKB-UniRule"/>
</dbReference>
<comment type="similarity">
    <text evidence="2 12">Belongs to the class-I aminoacyl-tRNA synthetase family. IleS type 1 subfamily.</text>
</comment>
<evidence type="ECO:0000256" key="3">
    <source>
        <dbReference type="ARBA" id="ARBA00011245"/>
    </source>
</evidence>
<comment type="subunit">
    <text evidence="3 12">Monomer.</text>
</comment>